<dbReference type="GO" id="GO:1901135">
    <property type="term" value="P:carbohydrate derivative metabolic process"/>
    <property type="evidence" value="ECO:0007669"/>
    <property type="project" value="InterPro"/>
</dbReference>
<dbReference type="InterPro" id="IPR047640">
    <property type="entry name" value="RpiR-like"/>
</dbReference>
<dbReference type="InterPro" id="IPR009057">
    <property type="entry name" value="Homeodomain-like_sf"/>
</dbReference>
<dbReference type="PANTHER" id="PTHR30514">
    <property type="entry name" value="GLUCOKINASE"/>
    <property type="match status" value="1"/>
</dbReference>
<evidence type="ECO:0000259" key="1">
    <source>
        <dbReference type="Pfam" id="PF01418"/>
    </source>
</evidence>
<sequence>MFKSIKEKLTLIKNNLENQTHILIANYLLECIENKKTPKINECSKKAFCSESVITAFSKKYGYEGFKELATRIKVEIEYYNYNTKHNNIENEKNKYYKKLLLNSFEMIDDQYLKTQNIINSIKNVKRIFVFSSYQQMFNAELFTSELNLLGYDARFNFQRKLNQAWINIIDQNDLVIVMAFGLDNQYLVNHYELIKNKTKNIFLISSPSQMHKFEIYKELIVVDCYERANITESTRSILLMYLLSQIVFELNS</sequence>
<dbReference type="PANTHER" id="PTHR30514:SF10">
    <property type="entry name" value="MURR_RPIR FAMILY TRANSCRIPTIONAL REGULATOR"/>
    <property type="match status" value="1"/>
</dbReference>
<dbReference type="RefSeq" id="WP_134297588.1">
    <property type="nucleotide sequence ID" value="NZ_CP038013.1"/>
</dbReference>
<dbReference type="SUPFAM" id="SSF53697">
    <property type="entry name" value="SIS domain"/>
    <property type="match status" value="1"/>
</dbReference>
<organism evidence="2 3">
    <name type="scientific">Spiroplasma gladiatoris</name>
    <dbReference type="NCBI Taxonomy" id="2143"/>
    <lineage>
        <taxon>Bacteria</taxon>
        <taxon>Bacillati</taxon>
        <taxon>Mycoplasmatota</taxon>
        <taxon>Mollicutes</taxon>
        <taxon>Entomoplasmatales</taxon>
        <taxon>Spiroplasmataceae</taxon>
        <taxon>Spiroplasma</taxon>
    </lineage>
</organism>
<dbReference type="GO" id="GO:0003677">
    <property type="term" value="F:DNA binding"/>
    <property type="evidence" value="ECO:0007669"/>
    <property type="project" value="InterPro"/>
</dbReference>
<keyword evidence="3" id="KW-1185">Reference proteome</keyword>
<dbReference type="KEGG" id="sgq:SGLAD_v1c06050"/>
<feature type="domain" description="HTH rpiR-type" evidence="1">
    <location>
        <begin position="23"/>
        <end position="76"/>
    </location>
</feature>
<dbReference type="InterPro" id="IPR046348">
    <property type="entry name" value="SIS_dom_sf"/>
</dbReference>
<dbReference type="GO" id="GO:0097367">
    <property type="term" value="F:carbohydrate derivative binding"/>
    <property type="evidence" value="ECO:0007669"/>
    <property type="project" value="InterPro"/>
</dbReference>
<dbReference type="SUPFAM" id="SSF46689">
    <property type="entry name" value="Homeodomain-like"/>
    <property type="match status" value="1"/>
</dbReference>
<proteinExistence type="predicted"/>
<dbReference type="InterPro" id="IPR036388">
    <property type="entry name" value="WH-like_DNA-bd_sf"/>
</dbReference>
<protein>
    <submittedName>
        <fullName evidence="2">MurR/RpiR family transcriptional regulator</fullName>
    </submittedName>
</protein>
<dbReference type="OrthoDB" id="3684496at2"/>
<evidence type="ECO:0000313" key="2">
    <source>
        <dbReference type="EMBL" id="QBQ07804.1"/>
    </source>
</evidence>
<gene>
    <name evidence="2" type="ORF">SGLAD_v1c06050</name>
</gene>
<accession>A0A4P7AH82</accession>
<name>A0A4P7AH82_9MOLU</name>
<dbReference type="Gene3D" id="1.10.10.10">
    <property type="entry name" value="Winged helix-like DNA-binding domain superfamily/Winged helix DNA-binding domain"/>
    <property type="match status" value="1"/>
</dbReference>
<reference evidence="2 3" key="1">
    <citation type="submission" date="2019-03" db="EMBL/GenBank/DDBJ databases">
        <title>Complete genome sequence of Spiroplasma gladiatoris TG-1 (DSM 22552).</title>
        <authorList>
            <person name="Lin Y.-C."/>
            <person name="Chou L."/>
            <person name="Kuo C.-H."/>
        </authorList>
    </citation>
    <scope>NUCLEOTIDE SEQUENCE [LARGE SCALE GENOMIC DNA]</scope>
    <source>
        <strain evidence="2 3">TG-1</strain>
    </source>
</reference>
<dbReference type="EMBL" id="CP038013">
    <property type="protein sequence ID" value="QBQ07804.1"/>
    <property type="molecule type" value="Genomic_DNA"/>
</dbReference>
<evidence type="ECO:0000313" key="3">
    <source>
        <dbReference type="Proteomes" id="UP000294309"/>
    </source>
</evidence>
<dbReference type="Pfam" id="PF01418">
    <property type="entry name" value="HTH_6"/>
    <property type="match status" value="1"/>
</dbReference>
<dbReference type="Proteomes" id="UP000294309">
    <property type="component" value="Chromosome"/>
</dbReference>
<dbReference type="InterPro" id="IPR000281">
    <property type="entry name" value="HTH_RpiR"/>
</dbReference>
<dbReference type="GO" id="GO:0003700">
    <property type="term" value="F:DNA-binding transcription factor activity"/>
    <property type="evidence" value="ECO:0007669"/>
    <property type="project" value="InterPro"/>
</dbReference>
<dbReference type="Gene3D" id="3.40.50.10490">
    <property type="entry name" value="Glucose-6-phosphate isomerase like protein, domain 1"/>
    <property type="match status" value="1"/>
</dbReference>
<dbReference type="AlphaFoldDB" id="A0A4P7AH82"/>